<dbReference type="Proteomes" id="UP000248146">
    <property type="component" value="Unassembled WGS sequence"/>
</dbReference>
<feature type="transmembrane region" description="Helical" evidence="1">
    <location>
        <begin position="181"/>
        <end position="212"/>
    </location>
</feature>
<feature type="transmembrane region" description="Helical" evidence="1">
    <location>
        <begin position="272"/>
        <end position="294"/>
    </location>
</feature>
<dbReference type="RefSeq" id="WP_110680697.1">
    <property type="nucleotide sequence ID" value="NZ_QJRX01000001.1"/>
</dbReference>
<feature type="transmembrane region" description="Helical" evidence="1">
    <location>
        <begin position="108"/>
        <end position="129"/>
    </location>
</feature>
<evidence type="ECO:0000256" key="1">
    <source>
        <dbReference type="SAM" id="Phobius"/>
    </source>
</evidence>
<feature type="transmembrane region" description="Helical" evidence="1">
    <location>
        <begin position="358"/>
        <end position="379"/>
    </location>
</feature>
<feature type="transmembrane region" description="Helical" evidence="1">
    <location>
        <begin position="159"/>
        <end position="175"/>
    </location>
</feature>
<evidence type="ECO:0008006" key="4">
    <source>
        <dbReference type="Google" id="ProtNLM"/>
    </source>
</evidence>
<reference evidence="2 3" key="1">
    <citation type="submission" date="2018-06" db="EMBL/GenBank/DDBJ databases">
        <title>Pseudomonas diversity within urban Lake Michigan freshwaters.</title>
        <authorList>
            <person name="Batrich M."/>
            <person name="Hatzopoulos T."/>
            <person name="Putonti C."/>
        </authorList>
    </citation>
    <scope>NUCLEOTIDE SEQUENCE [LARGE SCALE GENOMIC DNA]</scope>
    <source>
        <strain evidence="2 3">MB-090714</strain>
    </source>
</reference>
<feature type="transmembrane region" description="Helical" evidence="1">
    <location>
        <begin position="333"/>
        <end position="352"/>
    </location>
</feature>
<dbReference type="OrthoDB" id="5540919at2"/>
<evidence type="ECO:0000313" key="2">
    <source>
        <dbReference type="EMBL" id="PYC29556.1"/>
    </source>
</evidence>
<evidence type="ECO:0000313" key="3">
    <source>
        <dbReference type="Proteomes" id="UP000248146"/>
    </source>
</evidence>
<proteinExistence type="predicted"/>
<comment type="caution">
    <text evidence="2">The sequence shown here is derived from an EMBL/GenBank/DDBJ whole genome shotgun (WGS) entry which is preliminary data.</text>
</comment>
<accession>A0A2V4MHN4</accession>
<protein>
    <recommendedName>
        <fullName evidence="4">Glycosyltransferase RgtA/B/C/D-like domain-containing protein</fullName>
    </recommendedName>
</protein>
<sequence length="502" mass="57405">MVMVLFLVFLCALILRLAPVLLSSHGSGVDQWYWRAYIETLRRDGSLPVKMPQFLLDEGHWYPPFFPWLMSKLPASMFDRFSVQFAVFIDMLRMVLLVWAAWWLTADLVVAAIAGMVYAVTPLLVTYNMQLNPRGMGALFLDAMWLLVGAVFLYEASPWFWLGVFFLAGMVMITHKMAMQLFWFISLFGAGLAGDFRLSLLVPGSVLAALLLSRGFYRLTMRAHWDTVKFWARNWRGNGVHPLLESPIYGEAGYETPSKFYRSGLKAWIRRLQFVVGFNPWMPIALGVGLFSLFKGHDFAAYEVWIYAWLALIFLFALLTTLVPMFRSLGQGYLYGYNGSFPAALALGIGFLSLGQAWYWWLALGVGLLMCMSALIAFFRALRTSRTMKVDSKLDEAVSRLAALENGPVMCFPQHWHDLVAYRTGKPVLFGGHGYGYHLLEPVFPVLRVPIREIFEKYHVRYLLTYEGYLPERFCKDLPSAEVESFGDYHLYKFHAAREGKI</sequence>
<feature type="transmembrane region" description="Helical" evidence="1">
    <location>
        <begin position="135"/>
        <end position="154"/>
    </location>
</feature>
<organism evidence="2 3">
    <name type="scientific">Aquipseudomonas alcaligenes</name>
    <name type="common">Pseudomonas alcaligenes</name>
    <dbReference type="NCBI Taxonomy" id="43263"/>
    <lineage>
        <taxon>Bacteria</taxon>
        <taxon>Pseudomonadati</taxon>
        <taxon>Pseudomonadota</taxon>
        <taxon>Gammaproteobacteria</taxon>
        <taxon>Pseudomonadales</taxon>
        <taxon>Pseudomonadaceae</taxon>
        <taxon>Aquipseudomonas</taxon>
    </lineage>
</organism>
<feature type="transmembrane region" description="Helical" evidence="1">
    <location>
        <begin position="306"/>
        <end position="326"/>
    </location>
</feature>
<dbReference type="EMBL" id="QJRX01000001">
    <property type="protein sequence ID" value="PYC29556.1"/>
    <property type="molecule type" value="Genomic_DNA"/>
</dbReference>
<keyword evidence="1" id="KW-1133">Transmembrane helix</keyword>
<keyword evidence="1" id="KW-0812">Transmembrane</keyword>
<name>A0A2V4MHN4_AQUAC</name>
<keyword evidence="1" id="KW-0472">Membrane</keyword>
<dbReference type="AlphaFoldDB" id="A0A2V4MHN4"/>
<gene>
    <name evidence="2" type="ORF">DMO17_02350</name>
</gene>